<evidence type="ECO:0000313" key="2">
    <source>
        <dbReference type="Proteomes" id="UP000324800"/>
    </source>
</evidence>
<accession>A0A5J4X4A6</accession>
<organism evidence="1 2">
    <name type="scientific">Streblomastix strix</name>
    <dbReference type="NCBI Taxonomy" id="222440"/>
    <lineage>
        <taxon>Eukaryota</taxon>
        <taxon>Metamonada</taxon>
        <taxon>Preaxostyla</taxon>
        <taxon>Oxymonadida</taxon>
        <taxon>Streblomastigidae</taxon>
        <taxon>Streblomastix</taxon>
    </lineage>
</organism>
<dbReference type="EMBL" id="SNRW01000333">
    <property type="protein sequence ID" value="KAA6401803.1"/>
    <property type="molecule type" value="Genomic_DNA"/>
</dbReference>
<sequence>MNLGSAGGYYLLNEQSIQQQLSNLTVFLIVVFEGNKYGDGKDQPKLKQQLHLFKEIEEQLEDFGLIEEIESKYQTELFQEDKAEWDYFAKESLLNVYLDISND</sequence>
<name>A0A5J4X4A6_9EUKA</name>
<dbReference type="Proteomes" id="UP000324800">
    <property type="component" value="Unassembled WGS sequence"/>
</dbReference>
<evidence type="ECO:0000313" key="1">
    <source>
        <dbReference type="EMBL" id="KAA6401803.1"/>
    </source>
</evidence>
<proteinExistence type="predicted"/>
<reference evidence="1 2" key="1">
    <citation type="submission" date="2019-03" db="EMBL/GenBank/DDBJ databases">
        <title>Single cell metagenomics reveals metabolic interactions within the superorganism composed of flagellate Streblomastix strix and complex community of Bacteroidetes bacteria on its surface.</title>
        <authorList>
            <person name="Treitli S.C."/>
            <person name="Kolisko M."/>
            <person name="Husnik F."/>
            <person name="Keeling P."/>
            <person name="Hampl V."/>
        </authorList>
    </citation>
    <scope>NUCLEOTIDE SEQUENCE [LARGE SCALE GENOMIC DNA]</scope>
    <source>
        <strain evidence="1">ST1C</strain>
    </source>
</reference>
<comment type="caution">
    <text evidence="1">The sequence shown here is derived from an EMBL/GenBank/DDBJ whole genome shotgun (WGS) entry which is preliminary data.</text>
</comment>
<dbReference type="AlphaFoldDB" id="A0A5J4X4A6"/>
<gene>
    <name evidence="1" type="ORF">EZS28_002677</name>
</gene>
<protein>
    <submittedName>
        <fullName evidence="1">Uncharacterized protein</fullName>
    </submittedName>
</protein>